<name>A0ABR2BX90_9ROSI</name>
<organism evidence="1 2">
    <name type="scientific">Hibiscus sabdariffa</name>
    <name type="common">roselle</name>
    <dbReference type="NCBI Taxonomy" id="183260"/>
    <lineage>
        <taxon>Eukaryota</taxon>
        <taxon>Viridiplantae</taxon>
        <taxon>Streptophyta</taxon>
        <taxon>Embryophyta</taxon>
        <taxon>Tracheophyta</taxon>
        <taxon>Spermatophyta</taxon>
        <taxon>Magnoliopsida</taxon>
        <taxon>eudicotyledons</taxon>
        <taxon>Gunneridae</taxon>
        <taxon>Pentapetalae</taxon>
        <taxon>rosids</taxon>
        <taxon>malvids</taxon>
        <taxon>Malvales</taxon>
        <taxon>Malvaceae</taxon>
        <taxon>Malvoideae</taxon>
        <taxon>Hibiscus</taxon>
    </lineage>
</organism>
<dbReference type="PANTHER" id="PTHR31471:SF5">
    <property type="entry name" value="GB|AAD39278.1"/>
    <property type="match status" value="1"/>
</dbReference>
<sequence length="228" mass="25808">MNNYYNNTELAVGVAAAAYAINLLEEDNALHKIKIERSRKDTTSRDRVSDSVTRRYSSNEIVSAVSSGETSSKNSMEKDYKKQGSSLVSSRPGSSSSARPVTTEAGDRSRMGNYAQFDVEEAKADAWEKTEMEKVNKRHENMKAAILAWENQRKLRAKVKMDRRKKELEQKIKITQKLYLTKIAVIDHIAGGARAEADEKRRKEELKIKEKARKIRASGKVPVTCFCF</sequence>
<proteinExistence type="predicted"/>
<gene>
    <name evidence="1" type="ORF">V6N12_000773</name>
</gene>
<evidence type="ECO:0000313" key="1">
    <source>
        <dbReference type="EMBL" id="KAK8511729.1"/>
    </source>
</evidence>
<dbReference type="Proteomes" id="UP001472677">
    <property type="component" value="Unassembled WGS sequence"/>
</dbReference>
<accession>A0ABR2BX90</accession>
<dbReference type="Pfam" id="PF03763">
    <property type="entry name" value="Remorin_C"/>
    <property type="match status" value="1"/>
</dbReference>
<protein>
    <submittedName>
        <fullName evidence="1">Uncharacterized protein</fullName>
    </submittedName>
</protein>
<dbReference type="InterPro" id="IPR005516">
    <property type="entry name" value="Remorin_C"/>
</dbReference>
<dbReference type="PANTHER" id="PTHR31471">
    <property type="entry name" value="OS02G0116800 PROTEIN"/>
    <property type="match status" value="1"/>
</dbReference>
<comment type="caution">
    <text evidence="1">The sequence shown here is derived from an EMBL/GenBank/DDBJ whole genome shotgun (WGS) entry which is preliminary data.</text>
</comment>
<evidence type="ECO:0000313" key="2">
    <source>
        <dbReference type="Proteomes" id="UP001472677"/>
    </source>
</evidence>
<keyword evidence="2" id="KW-1185">Reference proteome</keyword>
<dbReference type="EMBL" id="JBBPBM010000077">
    <property type="protein sequence ID" value="KAK8511729.1"/>
    <property type="molecule type" value="Genomic_DNA"/>
</dbReference>
<reference evidence="1 2" key="1">
    <citation type="journal article" date="2024" name="G3 (Bethesda)">
        <title>Genome assembly of Hibiscus sabdariffa L. provides insights into metabolisms of medicinal natural products.</title>
        <authorList>
            <person name="Kim T."/>
        </authorList>
    </citation>
    <scope>NUCLEOTIDE SEQUENCE [LARGE SCALE GENOMIC DNA]</scope>
    <source>
        <strain evidence="1">TK-2024</strain>
        <tissue evidence="1">Old leaves</tissue>
    </source>
</reference>